<organism evidence="1 2">
    <name type="scientific">Gordonia phage Patio</name>
    <dbReference type="NCBI Taxonomy" id="2041515"/>
    <lineage>
        <taxon>Viruses</taxon>
        <taxon>Duplodnaviria</taxon>
        <taxon>Heunggongvirae</taxon>
        <taxon>Uroviricota</taxon>
        <taxon>Caudoviricetes</taxon>
        <taxon>Zierdtviridae</taxon>
        <taxon>Emilbogenvirinae</taxon>
        <taxon>Skysandvirus</taxon>
        <taxon>Skysandvirus patio</taxon>
    </lineage>
</organism>
<reference evidence="1 2" key="1">
    <citation type="submission" date="2017-09" db="EMBL/GenBank/DDBJ databases">
        <authorList>
            <person name="Choi Z."/>
            <person name="Grubb S."/>
            <person name="Kuchan S."/>
            <person name="Pennathur K."/>
            <person name="Roskowski K."/>
            <person name="Garlena R.A."/>
            <person name="Russell D.A."/>
            <person name="Pope W.H."/>
            <person name="Jacobs-Sera D."/>
            <person name="Hatfull G.F."/>
        </authorList>
    </citation>
    <scope>NUCLEOTIDE SEQUENCE [LARGE SCALE GENOMIC DNA]</scope>
</reference>
<keyword evidence="2" id="KW-1185">Reference proteome</keyword>
<dbReference type="Proteomes" id="UP000240586">
    <property type="component" value="Segment"/>
</dbReference>
<sequence length="154" mass="17004">MTAKKKIADRECNADELNHMDEVGPNETETLAPASYSRGGWIARLEPSQIADGGVQIYACELMARDIGRYVRFPVRFGEDGMSMKIVIAELRQISFDGGEVHIYVGAGAAEEFSFNHFDRVTVYGREVSIKDIITGEDQMLDIQNNGEGADIPS</sequence>
<accession>A0A2D2W4N9</accession>
<dbReference type="EMBL" id="MF919542">
    <property type="protein sequence ID" value="ATS93160.1"/>
    <property type="molecule type" value="Genomic_DNA"/>
</dbReference>
<name>A0A2D2W4N9_9CAUD</name>
<protein>
    <submittedName>
        <fullName evidence="1">Uncharacterized protein</fullName>
    </submittedName>
</protein>
<gene>
    <name evidence="1" type="ORF">SEA_PATIO_79</name>
</gene>
<evidence type="ECO:0000313" key="1">
    <source>
        <dbReference type="EMBL" id="ATS93160.1"/>
    </source>
</evidence>
<evidence type="ECO:0000313" key="2">
    <source>
        <dbReference type="Proteomes" id="UP000240586"/>
    </source>
</evidence>
<proteinExistence type="predicted"/>